<dbReference type="Proteomes" id="UP000005954">
    <property type="component" value="Unassembled WGS sequence"/>
</dbReference>
<dbReference type="Gene3D" id="3.40.190.10">
    <property type="entry name" value="Periplasmic binding protein-like II"/>
    <property type="match status" value="2"/>
</dbReference>
<dbReference type="EMBL" id="AALY01000001">
    <property type="protein sequence ID" value="EAP78262.1"/>
    <property type="molecule type" value="Genomic_DNA"/>
</dbReference>
<dbReference type="AlphaFoldDB" id="A3SLN1"/>
<dbReference type="PANTHER" id="PTHR42941:SF1">
    <property type="entry name" value="SLL1037 PROTEIN"/>
    <property type="match status" value="1"/>
</dbReference>
<gene>
    <name evidence="2" type="ORF">ISM_08195</name>
</gene>
<sequence length="368" mass="38188">MVSASNPPLLSQTKGQFDPARQNATPVKINKEYLMINTFKTAAISAVLALGMASTAVAQELRFFTIGTGGTAYTYYPIGGVIANAISKPPGSRECGDGGSCGVEGLIASAVSSRGSVDNVNAIISGLRDSGFAQSDVAYWAYTGTGTMEGSEPATDLRTIAALFEEHIHLVAMADSGINSVADLAGKRVSLDEPGSGTYVDALLIMEANGLSIDDLTPEALKGNAASEALRNGKIDAFFVVTGYPTGSLVELASAADIKLVPIDGDAAATLTEKYGFFSSSEIPEGTYEGVAGVDTVAVGAQWFTSAKADEELIYNITKALWNDESRKLLDVGHAKGQAITLDTALAGVGVPLHAGAERFYREAGVLK</sequence>
<organism evidence="2 3">
    <name type="scientific">Roseovarius nubinhibens (strain ATCC BAA-591 / DSM 15170 / ISM)</name>
    <dbReference type="NCBI Taxonomy" id="89187"/>
    <lineage>
        <taxon>Bacteria</taxon>
        <taxon>Pseudomonadati</taxon>
        <taxon>Pseudomonadota</taxon>
        <taxon>Alphaproteobacteria</taxon>
        <taxon>Rhodobacterales</taxon>
        <taxon>Roseobacteraceae</taxon>
        <taxon>Roseovarius</taxon>
    </lineage>
</organism>
<dbReference type="InterPro" id="IPR011852">
    <property type="entry name" value="TRAP_TAXI"/>
</dbReference>
<dbReference type="PANTHER" id="PTHR42941">
    <property type="entry name" value="SLL1037 PROTEIN"/>
    <property type="match status" value="1"/>
</dbReference>
<evidence type="ECO:0000313" key="2">
    <source>
        <dbReference type="EMBL" id="EAP78262.1"/>
    </source>
</evidence>
<dbReference type="Pfam" id="PF16868">
    <property type="entry name" value="NMT1_3"/>
    <property type="match status" value="1"/>
</dbReference>
<keyword evidence="3" id="KW-1185">Reference proteome</keyword>
<proteinExistence type="predicted"/>
<evidence type="ECO:0000256" key="1">
    <source>
        <dbReference type="SAM" id="MobiDB-lite"/>
    </source>
</evidence>
<accession>A3SLN1</accession>
<reference evidence="2 3" key="1">
    <citation type="submission" date="2005-12" db="EMBL/GenBank/DDBJ databases">
        <authorList>
            <person name="Moran M.A."/>
            <person name="Ferriera S."/>
            <person name="Johnson J."/>
            <person name="Kravitz S."/>
            <person name="Halpern A."/>
            <person name="Remington K."/>
            <person name="Beeson K."/>
            <person name="Tran B."/>
            <person name="Rogers Y.-H."/>
            <person name="Friedman R."/>
            <person name="Venter J.C."/>
        </authorList>
    </citation>
    <scope>NUCLEOTIDE SEQUENCE [LARGE SCALE GENOMIC DNA]</scope>
    <source>
        <strain evidence="3">ATCC BAA-591 / DSM 15170 / ISM</strain>
    </source>
</reference>
<dbReference type="SUPFAM" id="SSF53850">
    <property type="entry name" value="Periplasmic binding protein-like II"/>
    <property type="match status" value="1"/>
</dbReference>
<comment type="caution">
    <text evidence="2">The sequence shown here is derived from an EMBL/GenBank/DDBJ whole genome shotgun (WGS) entry which is preliminary data.</text>
</comment>
<dbReference type="CDD" id="cd13520">
    <property type="entry name" value="PBP2_TAXI_TRAP"/>
    <property type="match status" value="1"/>
</dbReference>
<protein>
    <submittedName>
        <fullName evidence="2">Outer membrane protein, hypothetical</fullName>
    </submittedName>
</protein>
<name>A3SLN1_ROSNI</name>
<dbReference type="STRING" id="89187.ISM_08195"/>
<dbReference type="NCBIfam" id="TIGR02122">
    <property type="entry name" value="TRAP_TAXI"/>
    <property type="match status" value="1"/>
</dbReference>
<feature type="compositionally biased region" description="Polar residues" evidence="1">
    <location>
        <begin position="1"/>
        <end position="15"/>
    </location>
</feature>
<dbReference type="eggNOG" id="COG2358">
    <property type="taxonomic scope" value="Bacteria"/>
</dbReference>
<evidence type="ECO:0000313" key="3">
    <source>
        <dbReference type="Proteomes" id="UP000005954"/>
    </source>
</evidence>
<feature type="region of interest" description="Disordered" evidence="1">
    <location>
        <begin position="1"/>
        <end position="22"/>
    </location>
</feature>
<dbReference type="HOGENOM" id="CLU_033215_1_0_5"/>